<dbReference type="InterPro" id="IPR036890">
    <property type="entry name" value="HATPase_C_sf"/>
</dbReference>
<keyword evidence="3" id="KW-0597">Phosphoprotein</keyword>
<organism evidence="5 6">
    <name type="scientific">Rhizobium puerariae</name>
    <dbReference type="NCBI Taxonomy" id="1585791"/>
    <lineage>
        <taxon>Bacteria</taxon>
        <taxon>Pseudomonadati</taxon>
        <taxon>Pseudomonadota</taxon>
        <taxon>Alphaproteobacteria</taxon>
        <taxon>Hyphomicrobiales</taxon>
        <taxon>Rhizobiaceae</taxon>
        <taxon>Rhizobium/Agrobacterium group</taxon>
        <taxon>Rhizobium</taxon>
    </lineage>
</organism>
<dbReference type="Gene3D" id="3.30.565.10">
    <property type="entry name" value="Histidine kinase-like ATPase, C-terminal domain"/>
    <property type="match status" value="1"/>
</dbReference>
<accession>A0ABV6ARG0</accession>
<dbReference type="InterPro" id="IPR003594">
    <property type="entry name" value="HATPase_dom"/>
</dbReference>
<dbReference type="Proteomes" id="UP001589692">
    <property type="component" value="Unassembled WGS sequence"/>
</dbReference>
<dbReference type="Pfam" id="PF00512">
    <property type="entry name" value="HisKA"/>
    <property type="match status" value="1"/>
</dbReference>
<dbReference type="PRINTS" id="PR00344">
    <property type="entry name" value="BCTRLSENSOR"/>
</dbReference>
<dbReference type="SUPFAM" id="SSF55874">
    <property type="entry name" value="ATPase domain of HSP90 chaperone/DNA topoisomerase II/histidine kinase"/>
    <property type="match status" value="1"/>
</dbReference>
<proteinExistence type="predicted"/>
<dbReference type="InterPro" id="IPR003661">
    <property type="entry name" value="HisK_dim/P_dom"/>
</dbReference>
<dbReference type="EMBL" id="JBHMAA010000029">
    <property type="protein sequence ID" value="MFB9951893.1"/>
    <property type="molecule type" value="Genomic_DNA"/>
</dbReference>
<evidence type="ECO:0000256" key="3">
    <source>
        <dbReference type="ARBA" id="ARBA00022553"/>
    </source>
</evidence>
<feature type="domain" description="Histidine kinase" evidence="4">
    <location>
        <begin position="1"/>
        <end position="223"/>
    </location>
</feature>
<evidence type="ECO:0000256" key="2">
    <source>
        <dbReference type="ARBA" id="ARBA00012438"/>
    </source>
</evidence>
<reference evidence="5 6" key="1">
    <citation type="submission" date="2024-09" db="EMBL/GenBank/DDBJ databases">
        <authorList>
            <person name="Sun Q."/>
            <person name="Mori K."/>
        </authorList>
    </citation>
    <scope>NUCLEOTIDE SEQUENCE [LARGE SCALE GENOMIC DNA]</scope>
    <source>
        <strain evidence="5 6">TBRC 4938</strain>
    </source>
</reference>
<evidence type="ECO:0000259" key="4">
    <source>
        <dbReference type="PROSITE" id="PS50109"/>
    </source>
</evidence>
<dbReference type="Gene3D" id="1.10.287.130">
    <property type="match status" value="1"/>
</dbReference>
<dbReference type="PROSITE" id="PS50109">
    <property type="entry name" value="HIS_KIN"/>
    <property type="match status" value="1"/>
</dbReference>
<evidence type="ECO:0000313" key="6">
    <source>
        <dbReference type="Proteomes" id="UP001589692"/>
    </source>
</evidence>
<keyword evidence="6" id="KW-1185">Reference proteome</keyword>
<dbReference type="PANTHER" id="PTHR43065:SF42">
    <property type="entry name" value="TWO-COMPONENT SENSOR PPRA"/>
    <property type="match status" value="1"/>
</dbReference>
<evidence type="ECO:0000256" key="1">
    <source>
        <dbReference type="ARBA" id="ARBA00000085"/>
    </source>
</evidence>
<gene>
    <name evidence="5" type="ORF">ACFFP0_23845</name>
</gene>
<dbReference type="SMART" id="SM00387">
    <property type="entry name" value="HATPase_c"/>
    <property type="match status" value="1"/>
</dbReference>
<dbReference type="EC" id="2.7.13.3" evidence="2"/>
<keyword evidence="5" id="KW-0547">Nucleotide-binding</keyword>
<sequence length="227" mass="24544">MAHEFNNILTTILGYAEMLAEMLPPESAALDYAEQIVESGRRAERIVEQVLIISRRGRHMSRPFDVLEAASEMLPALYTSVSQTTRLDIEIADEPMAMFGTPRDLQHVLVNLCRNASEAQDGGGAVLLKIAPFDPEDAIPMSHGTLKAGAYLRMSVGDAGPGIRPEHAPRIFEPFFTTGGEKRRVGLGLSVVEATVRALKGQIDVGPGPDGGTCFTVFFPRLPEVAG</sequence>
<protein>
    <recommendedName>
        <fullName evidence="2">histidine kinase</fullName>
        <ecNumber evidence="2">2.7.13.3</ecNumber>
    </recommendedName>
</protein>
<dbReference type="InterPro" id="IPR036097">
    <property type="entry name" value="HisK_dim/P_sf"/>
</dbReference>
<dbReference type="RefSeq" id="WP_377264714.1">
    <property type="nucleotide sequence ID" value="NZ_JBHMAA010000029.1"/>
</dbReference>
<dbReference type="CDD" id="cd00075">
    <property type="entry name" value="HATPase"/>
    <property type="match status" value="1"/>
</dbReference>
<dbReference type="SMART" id="SM00388">
    <property type="entry name" value="HisKA"/>
    <property type="match status" value="1"/>
</dbReference>
<dbReference type="PANTHER" id="PTHR43065">
    <property type="entry name" value="SENSOR HISTIDINE KINASE"/>
    <property type="match status" value="1"/>
</dbReference>
<comment type="caution">
    <text evidence="5">The sequence shown here is derived from an EMBL/GenBank/DDBJ whole genome shotgun (WGS) entry which is preliminary data.</text>
</comment>
<dbReference type="InterPro" id="IPR005467">
    <property type="entry name" value="His_kinase_dom"/>
</dbReference>
<dbReference type="GO" id="GO:0005524">
    <property type="term" value="F:ATP binding"/>
    <property type="evidence" value="ECO:0007669"/>
    <property type="project" value="UniProtKB-KW"/>
</dbReference>
<dbReference type="SUPFAM" id="SSF47384">
    <property type="entry name" value="Homodimeric domain of signal transducing histidine kinase"/>
    <property type="match status" value="1"/>
</dbReference>
<comment type="catalytic activity">
    <reaction evidence="1">
        <text>ATP + protein L-histidine = ADP + protein N-phospho-L-histidine.</text>
        <dbReference type="EC" id="2.7.13.3"/>
    </reaction>
</comment>
<name>A0ABV6ARG0_9HYPH</name>
<evidence type="ECO:0000313" key="5">
    <source>
        <dbReference type="EMBL" id="MFB9951893.1"/>
    </source>
</evidence>
<dbReference type="InterPro" id="IPR004358">
    <property type="entry name" value="Sig_transdc_His_kin-like_C"/>
</dbReference>
<dbReference type="CDD" id="cd00082">
    <property type="entry name" value="HisKA"/>
    <property type="match status" value="1"/>
</dbReference>
<keyword evidence="5" id="KW-0067">ATP-binding</keyword>
<dbReference type="Pfam" id="PF02518">
    <property type="entry name" value="HATPase_c"/>
    <property type="match status" value="1"/>
</dbReference>